<keyword evidence="2" id="KW-1185">Reference proteome</keyword>
<proteinExistence type="predicted"/>
<organism evidence="1 2">
    <name type="scientific">Schizopora paradoxa</name>
    <dbReference type="NCBI Taxonomy" id="27342"/>
    <lineage>
        <taxon>Eukaryota</taxon>
        <taxon>Fungi</taxon>
        <taxon>Dikarya</taxon>
        <taxon>Basidiomycota</taxon>
        <taxon>Agaricomycotina</taxon>
        <taxon>Agaricomycetes</taxon>
        <taxon>Hymenochaetales</taxon>
        <taxon>Schizoporaceae</taxon>
        <taxon>Schizopora</taxon>
    </lineage>
</organism>
<gene>
    <name evidence="1" type="ORF">SCHPADRAFT_887897</name>
</gene>
<dbReference type="Proteomes" id="UP000053477">
    <property type="component" value="Unassembled WGS sequence"/>
</dbReference>
<evidence type="ECO:0000313" key="1">
    <source>
        <dbReference type="EMBL" id="KLO16272.1"/>
    </source>
</evidence>
<name>A0A0H2RXA3_9AGAM</name>
<dbReference type="InParanoid" id="A0A0H2RXA3"/>
<accession>A0A0H2RXA3</accession>
<dbReference type="EMBL" id="KQ085918">
    <property type="protein sequence ID" value="KLO16272.1"/>
    <property type="molecule type" value="Genomic_DNA"/>
</dbReference>
<evidence type="ECO:0000313" key="2">
    <source>
        <dbReference type="Proteomes" id="UP000053477"/>
    </source>
</evidence>
<dbReference type="AlphaFoldDB" id="A0A0H2RXA3"/>
<reference evidence="1 2" key="1">
    <citation type="submission" date="2015-04" db="EMBL/GenBank/DDBJ databases">
        <title>Complete genome sequence of Schizopora paradoxa KUC8140, a cosmopolitan wood degrader in East Asia.</title>
        <authorList>
            <consortium name="DOE Joint Genome Institute"/>
            <person name="Min B."/>
            <person name="Park H."/>
            <person name="Jang Y."/>
            <person name="Kim J.-J."/>
            <person name="Kim K.H."/>
            <person name="Pangilinan J."/>
            <person name="Lipzen A."/>
            <person name="Riley R."/>
            <person name="Grigoriev I.V."/>
            <person name="Spatafora J.W."/>
            <person name="Choi I.-G."/>
        </authorList>
    </citation>
    <scope>NUCLEOTIDE SEQUENCE [LARGE SCALE GENOMIC DNA]</scope>
    <source>
        <strain evidence="1 2">KUC8140</strain>
    </source>
</reference>
<protein>
    <submittedName>
        <fullName evidence="1">Uncharacterized protein</fullName>
    </submittedName>
</protein>
<sequence length="300" mass="32676">MTASGIQIDEVGSDRRIILAAVQEAVGACASNRARAERIRIDAVARDESRNAKSVAGAAQLDCQEKSTFSFESHTGGETAIMLAFQASGRVCVINRSKLDALCMYDGQSDATSAVSLNGTSSSWLGNVRWAASSPFSAFHRFLMQGVQKNASVLVLEIKAGNDDRKYKLVWQLTHRQSIFCGRYVYGLALGGKFKAENIPAEAAISALLEALQAEHERNFDSLSIFQRFSCTVPRGVRTSAHTFVEAAKNFTGIPHFADLNGGNISCFGFMPNTIYWHKGNNRLSFMSGELTPFARAEDV</sequence>